<sequence length="301" mass="32524">MDGERSCLEARLHTLTRLAAHRAAAREALQAADAAFTHLPAPVTTPDGHTPPAWDHRPKGELTRRDLAARMAAVRAQNRRAQANKTPLSDTARRVIAALTRESRLRRALHWRDAAREDFQRERATNSVTSLGQVRSTLSTRRTAVADRRRRRARRWPAPTPSPTKSVPSSASVSACPTTPRTAPTTAHRFPPGSPTPHALTHPDTPGTGPATSPSATASWPTSRPPGPAPSGGPPPTSAPRRRHAWATTAALVELWRTRHAITHVPGLGPRPADPATAAAWDGLDARMRALTGRRRPMPPS</sequence>
<feature type="region of interest" description="Disordered" evidence="1">
    <location>
        <begin position="123"/>
        <end position="244"/>
    </location>
</feature>
<feature type="compositionally biased region" description="Polar residues" evidence="1">
    <location>
        <begin position="125"/>
        <end position="139"/>
    </location>
</feature>
<feature type="region of interest" description="Disordered" evidence="1">
    <location>
        <begin position="39"/>
        <end position="59"/>
    </location>
</feature>
<dbReference type="EMBL" id="FNHI01000033">
    <property type="protein sequence ID" value="SDN67879.1"/>
    <property type="molecule type" value="Genomic_DNA"/>
</dbReference>
<evidence type="ECO:0000256" key="1">
    <source>
        <dbReference type="SAM" id="MobiDB-lite"/>
    </source>
</evidence>
<reference evidence="3" key="1">
    <citation type="submission" date="2016-10" db="EMBL/GenBank/DDBJ databases">
        <authorList>
            <person name="Varghese N."/>
            <person name="Submissions S."/>
        </authorList>
    </citation>
    <scope>NUCLEOTIDE SEQUENCE [LARGE SCALE GENOMIC DNA]</scope>
    <source>
        <strain evidence="3">CGMCC 4.7042</strain>
    </source>
</reference>
<feature type="compositionally biased region" description="Low complexity" evidence="1">
    <location>
        <begin position="203"/>
        <end position="222"/>
    </location>
</feature>
<dbReference type="GeneID" id="40834088"/>
<dbReference type="STRING" id="1196353.SAMN05444921_13327"/>
<feature type="compositionally biased region" description="Pro residues" evidence="1">
    <location>
        <begin position="223"/>
        <end position="238"/>
    </location>
</feature>
<feature type="compositionally biased region" description="Low complexity" evidence="1">
    <location>
        <begin position="163"/>
        <end position="191"/>
    </location>
</feature>
<organism evidence="2 3">
    <name type="scientific">Streptomyces wuyuanensis</name>
    <dbReference type="NCBI Taxonomy" id="1196353"/>
    <lineage>
        <taxon>Bacteria</taxon>
        <taxon>Bacillati</taxon>
        <taxon>Actinomycetota</taxon>
        <taxon>Actinomycetes</taxon>
        <taxon>Kitasatosporales</taxon>
        <taxon>Streptomycetaceae</taxon>
        <taxon>Streptomyces</taxon>
    </lineage>
</organism>
<keyword evidence="3" id="KW-1185">Reference proteome</keyword>
<evidence type="ECO:0000313" key="2">
    <source>
        <dbReference type="EMBL" id="SDN67879.1"/>
    </source>
</evidence>
<proteinExistence type="predicted"/>
<gene>
    <name evidence="2" type="ORF">SAMN05444921_13327</name>
</gene>
<evidence type="ECO:0000313" key="3">
    <source>
        <dbReference type="Proteomes" id="UP000199063"/>
    </source>
</evidence>
<dbReference type="RefSeq" id="WP_244529874.1">
    <property type="nucleotide sequence ID" value="NZ_FNHI01000033.1"/>
</dbReference>
<dbReference type="AlphaFoldDB" id="A0A1H0DCY2"/>
<accession>A0A1H0DCY2</accession>
<name>A0A1H0DCY2_9ACTN</name>
<protein>
    <submittedName>
        <fullName evidence="2">Uncharacterized protein</fullName>
    </submittedName>
</protein>
<dbReference type="Proteomes" id="UP000199063">
    <property type="component" value="Unassembled WGS sequence"/>
</dbReference>